<comment type="caution">
    <text evidence="2">The sequence shown here is derived from an EMBL/GenBank/DDBJ whole genome shotgun (WGS) entry which is preliminary data.</text>
</comment>
<feature type="compositionally biased region" description="Polar residues" evidence="1">
    <location>
        <begin position="1"/>
        <end position="15"/>
    </location>
</feature>
<accession>A0A2R6NV15</accession>
<reference evidence="2 3" key="1">
    <citation type="submission" date="2018-02" db="EMBL/GenBank/DDBJ databases">
        <title>Genome sequence of the basidiomycete white-rot fungus Phlebia centrifuga.</title>
        <authorList>
            <person name="Granchi Z."/>
            <person name="Peng M."/>
            <person name="de Vries R.P."/>
            <person name="Hilden K."/>
            <person name="Makela M.R."/>
            <person name="Grigoriev I."/>
            <person name="Riley R."/>
        </authorList>
    </citation>
    <scope>NUCLEOTIDE SEQUENCE [LARGE SCALE GENOMIC DNA]</scope>
    <source>
        <strain evidence="2 3">FBCC195</strain>
    </source>
</reference>
<dbReference type="EMBL" id="MLYV02000803">
    <property type="protein sequence ID" value="PSR77284.1"/>
    <property type="molecule type" value="Genomic_DNA"/>
</dbReference>
<feature type="region of interest" description="Disordered" evidence="1">
    <location>
        <begin position="1"/>
        <end position="39"/>
    </location>
</feature>
<gene>
    <name evidence="2" type="ORF">PHLCEN_2v7977</name>
</gene>
<evidence type="ECO:0000313" key="2">
    <source>
        <dbReference type="EMBL" id="PSR77284.1"/>
    </source>
</evidence>
<keyword evidence="3" id="KW-1185">Reference proteome</keyword>
<dbReference type="STRING" id="98765.A0A2R6NV15"/>
<protein>
    <submittedName>
        <fullName evidence="2">Uncharacterized protein</fullName>
    </submittedName>
</protein>
<evidence type="ECO:0000256" key="1">
    <source>
        <dbReference type="SAM" id="MobiDB-lite"/>
    </source>
</evidence>
<dbReference type="Proteomes" id="UP000186601">
    <property type="component" value="Unassembled WGS sequence"/>
</dbReference>
<name>A0A2R6NV15_9APHY</name>
<sequence>MVKTTSQIFTPQDTPEPQLGMRRKVEEDESASRAAKKARTRCVARKVPELCKAYTPGKSDQDLHARLARVEQVIATALPQYWSAGNAAEANGSGDGRRSSTPGGDDDRGSQVDEEDGGGIYESGRWFGASASGIVAAPAMLEKVRSPEYFRRQGMI</sequence>
<proteinExistence type="predicted"/>
<evidence type="ECO:0000313" key="3">
    <source>
        <dbReference type="Proteomes" id="UP000186601"/>
    </source>
</evidence>
<dbReference type="AlphaFoldDB" id="A0A2R6NV15"/>
<dbReference type="OrthoDB" id="4934715at2759"/>
<organism evidence="2 3">
    <name type="scientific">Hermanssonia centrifuga</name>
    <dbReference type="NCBI Taxonomy" id="98765"/>
    <lineage>
        <taxon>Eukaryota</taxon>
        <taxon>Fungi</taxon>
        <taxon>Dikarya</taxon>
        <taxon>Basidiomycota</taxon>
        <taxon>Agaricomycotina</taxon>
        <taxon>Agaricomycetes</taxon>
        <taxon>Polyporales</taxon>
        <taxon>Meruliaceae</taxon>
        <taxon>Hermanssonia</taxon>
    </lineage>
</organism>
<feature type="region of interest" description="Disordered" evidence="1">
    <location>
        <begin position="84"/>
        <end position="123"/>
    </location>
</feature>